<evidence type="ECO:0000256" key="2">
    <source>
        <dbReference type="ARBA" id="ARBA00022692"/>
    </source>
</evidence>
<sequence length="655" mass="71959">MRFAMVSLLLGLLAVLLFGAMTLAWTWGPALLCLGLALAATTACRPSYRFSRVLTVVVFLASLWLAWVMLNSPVAEDARTDAVLALAALATAWTVARFDVRHPAFVWLPIGLSVLVLINAALAFAQWFDPSIAWPRSERPEIKPSGLFGHYNYFANFIIGCGLFCAPRIVFSGDRAWQRTLYALALLSVVVAVPLSGSRGGLLGLLAGGGVMFGAAAMVAWRTRRRGVLIAAGIAPVICLLGFLASWKYFRGTESEQITNADVRRTFDNSSRIDWYDVALRAISDHPFTGGGSRSISWERNFHWELSEHGVPRENEPFVHNETLQLTTDYGLVGLLLVGGTVLTVVCLGVASLVLGGEKDSARDLDPISVGILAALAGMLVQSNFSFVFHLMPSVLLLGIWLGLGGKLLGKPRAESAGGRFPSQLAAGVLACVILGTGVACTAALAYLWPVLGRRDNLLASRPTEAWDRLEQASRWWPSWRIAQIQANTARRIADRSDLDAADRWKWYGIARESYADAIRRHPLNAALRVNYANTLSILREDREAEHEFEKALELEGHLESVFNARYYYALHLHDAALREWNERRSGRAMAMLMAAQALMAEALEEGPIWTFPRDFKPLGARIAKVKAFLDKASIRPDGWQRPTKADGKPNSPNP</sequence>
<keyword evidence="4 6" id="KW-0472">Membrane</keyword>
<feature type="domain" description="O-antigen ligase-related" evidence="7">
    <location>
        <begin position="185"/>
        <end position="338"/>
    </location>
</feature>
<dbReference type="EMBL" id="BAABRI010000016">
    <property type="protein sequence ID" value="GAA5483660.1"/>
    <property type="molecule type" value="Genomic_DNA"/>
</dbReference>
<dbReference type="InterPro" id="IPR051533">
    <property type="entry name" value="WaaL-like"/>
</dbReference>
<feature type="transmembrane region" description="Helical" evidence="6">
    <location>
        <begin position="330"/>
        <end position="353"/>
    </location>
</feature>
<evidence type="ECO:0000313" key="8">
    <source>
        <dbReference type="EMBL" id="GAA5483660.1"/>
    </source>
</evidence>
<evidence type="ECO:0000256" key="5">
    <source>
        <dbReference type="SAM" id="MobiDB-lite"/>
    </source>
</evidence>
<protein>
    <recommendedName>
        <fullName evidence="7">O-antigen ligase-related domain-containing protein</fullName>
    </recommendedName>
</protein>
<reference evidence="8 9" key="1">
    <citation type="submission" date="2024-02" db="EMBL/GenBank/DDBJ databases">
        <title>Haloferula sargassicola NBRC 104335.</title>
        <authorList>
            <person name="Ichikawa N."/>
            <person name="Katano-Makiyama Y."/>
            <person name="Hidaka K."/>
        </authorList>
    </citation>
    <scope>NUCLEOTIDE SEQUENCE [LARGE SCALE GENOMIC DNA]</scope>
    <source>
        <strain evidence="8 9">NBRC 104335</strain>
    </source>
</reference>
<dbReference type="InterPro" id="IPR007016">
    <property type="entry name" value="O-antigen_ligase-rel_domated"/>
</dbReference>
<keyword evidence="2 6" id="KW-0812">Transmembrane</keyword>
<proteinExistence type="predicted"/>
<organism evidence="8 9">
    <name type="scientific">Haloferula sargassicola</name>
    <dbReference type="NCBI Taxonomy" id="490096"/>
    <lineage>
        <taxon>Bacteria</taxon>
        <taxon>Pseudomonadati</taxon>
        <taxon>Verrucomicrobiota</taxon>
        <taxon>Verrucomicrobiia</taxon>
        <taxon>Verrucomicrobiales</taxon>
        <taxon>Verrucomicrobiaceae</taxon>
        <taxon>Haloferula</taxon>
    </lineage>
</organism>
<evidence type="ECO:0000259" key="7">
    <source>
        <dbReference type="Pfam" id="PF04932"/>
    </source>
</evidence>
<accession>A0ABP9UQ44</accession>
<dbReference type="RefSeq" id="WP_353567769.1">
    <property type="nucleotide sequence ID" value="NZ_BAABRI010000016.1"/>
</dbReference>
<keyword evidence="9" id="KW-1185">Reference proteome</keyword>
<dbReference type="SUPFAM" id="SSF48452">
    <property type="entry name" value="TPR-like"/>
    <property type="match status" value="1"/>
</dbReference>
<feature type="transmembrane region" description="Helical" evidence="6">
    <location>
        <begin position="228"/>
        <end position="247"/>
    </location>
</feature>
<name>A0ABP9UQ44_9BACT</name>
<comment type="caution">
    <text evidence="8">The sequence shown here is derived from an EMBL/GenBank/DDBJ whole genome shotgun (WGS) entry which is preliminary data.</text>
</comment>
<feature type="region of interest" description="Disordered" evidence="5">
    <location>
        <begin position="636"/>
        <end position="655"/>
    </location>
</feature>
<evidence type="ECO:0000313" key="9">
    <source>
        <dbReference type="Proteomes" id="UP001476282"/>
    </source>
</evidence>
<evidence type="ECO:0000256" key="1">
    <source>
        <dbReference type="ARBA" id="ARBA00004141"/>
    </source>
</evidence>
<evidence type="ECO:0000256" key="4">
    <source>
        <dbReference type="ARBA" id="ARBA00023136"/>
    </source>
</evidence>
<feature type="transmembrane region" description="Helical" evidence="6">
    <location>
        <begin position="148"/>
        <end position="167"/>
    </location>
</feature>
<feature type="transmembrane region" description="Helical" evidence="6">
    <location>
        <begin position="179"/>
        <end position="196"/>
    </location>
</feature>
<dbReference type="Pfam" id="PF04932">
    <property type="entry name" value="Wzy_C"/>
    <property type="match status" value="1"/>
</dbReference>
<dbReference type="PANTHER" id="PTHR37422">
    <property type="entry name" value="TEICHURONIC ACID BIOSYNTHESIS PROTEIN TUAE"/>
    <property type="match status" value="1"/>
</dbReference>
<dbReference type="Gene3D" id="1.25.40.10">
    <property type="entry name" value="Tetratricopeptide repeat domain"/>
    <property type="match status" value="1"/>
</dbReference>
<feature type="transmembrane region" description="Helical" evidence="6">
    <location>
        <begin position="202"/>
        <end position="221"/>
    </location>
</feature>
<feature type="transmembrane region" description="Helical" evidence="6">
    <location>
        <begin position="387"/>
        <end position="404"/>
    </location>
</feature>
<comment type="subcellular location">
    <subcellularLocation>
        <location evidence="1">Membrane</location>
        <topology evidence="1">Multi-pass membrane protein</topology>
    </subcellularLocation>
</comment>
<dbReference type="InterPro" id="IPR011990">
    <property type="entry name" value="TPR-like_helical_dom_sf"/>
</dbReference>
<evidence type="ECO:0000256" key="3">
    <source>
        <dbReference type="ARBA" id="ARBA00022989"/>
    </source>
</evidence>
<feature type="transmembrane region" description="Helical" evidence="6">
    <location>
        <begin position="425"/>
        <end position="449"/>
    </location>
</feature>
<feature type="transmembrane region" description="Helical" evidence="6">
    <location>
        <begin position="53"/>
        <end position="70"/>
    </location>
</feature>
<feature type="transmembrane region" description="Helical" evidence="6">
    <location>
        <begin position="105"/>
        <end position="128"/>
    </location>
</feature>
<dbReference type="PANTHER" id="PTHR37422:SF13">
    <property type="entry name" value="LIPOPOLYSACCHARIDE BIOSYNTHESIS PROTEIN PA4999-RELATED"/>
    <property type="match status" value="1"/>
</dbReference>
<keyword evidence="3 6" id="KW-1133">Transmembrane helix</keyword>
<gene>
    <name evidence="8" type="ORF">Hsar01_02894</name>
</gene>
<dbReference type="Proteomes" id="UP001476282">
    <property type="component" value="Unassembled WGS sequence"/>
</dbReference>
<evidence type="ECO:0000256" key="6">
    <source>
        <dbReference type="SAM" id="Phobius"/>
    </source>
</evidence>